<evidence type="ECO:0000313" key="2">
    <source>
        <dbReference type="EMBL" id="THG33953.1"/>
    </source>
</evidence>
<dbReference type="InterPro" id="IPR029058">
    <property type="entry name" value="AB_hydrolase_fold"/>
</dbReference>
<dbReference type="OrthoDB" id="4790882at2"/>
<gene>
    <name evidence="2" type="ORF">E6C70_11020</name>
</gene>
<dbReference type="Proteomes" id="UP000307380">
    <property type="component" value="Unassembled WGS sequence"/>
</dbReference>
<sequence>MAVRDADGGGAVQPAPPAGAVTVSGGGATTVLTDELETLAFAATDIAQSAEEWTATIGTVLWLASRDDGGHLAAAHRAATAIADDARAVAVGLRLAGEAYGATERGVAAAQESAAGVIGWLAGFFGRVTVPVVTLAAAWASVEGATAFFAWNGIRRLLGEPPVAPEQLVMAARGLYTDPFTASLLRLLVSSVDDAGAGAVGLPLPVARVLSARGLTGVSTSAFGVLVGAGMIGALRDRGTVDVRQVSVRDVASPAGVPGVVAPSRAPSPASRSATVPSPGGVGDLLERVPAASDDSPQVRIERFDTEGRSSWAVYIGGTAAWDLTAGEQPWDLTSDVEAMAGRSSASYDAVVQAMQQAGVQPGDPVLAVGHSQGGLLAAQLAFDDRFSVGGIVTAGAPIASVDVPSTVAVLQLEHTDDVVPALAGATPPDPSPEHLMLRREYLTPANVDVAGYLPAHDLDGYRQTAALVDASADPRVQRMREEVLGITSSRDGEASWWIGERTMPGGRG</sequence>
<proteinExistence type="predicted"/>
<accession>A0A4S4FTG7</accession>
<feature type="region of interest" description="Disordered" evidence="1">
    <location>
        <begin position="257"/>
        <end position="297"/>
    </location>
</feature>
<dbReference type="RefSeq" id="WP_136424591.1">
    <property type="nucleotide sequence ID" value="NZ_SSSN01000007.1"/>
</dbReference>
<evidence type="ECO:0000256" key="1">
    <source>
        <dbReference type="SAM" id="MobiDB-lite"/>
    </source>
</evidence>
<protein>
    <submittedName>
        <fullName evidence="2">Uncharacterized protein</fullName>
    </submittedName>
</protein>
<name>A0A4S4FTG7_9MICO</name>
<comment type="caution">
    <text evidence="2">The sequence shown here is derived from an EMBL/GenBank/DDBJ whole genome shotgun (WGS) entry which is preliminary data.</text>
</comment>
<dbReference type="Gene3D" id="3.40.50.1820">
    <property type="entry name" value="alpha/beta hydrolase"/>
    <property type="match status" value="1"/>
</dbReference>
<evidence type="ECO:0000313" key="3">
    <source>
        <dbReference type="Proteomes" id="UP000307380"/>
    </source>
</evidence>
<organism evidence="2 3">
    <name type="scientific">Orlajensenia flava</name>
    <dbReference type="NCBI Taxonomy" id="2565934"/>
    <lineage>
        <taxon>Bacteria</taxon>
        <taxon>Bacillati</taxon>
        <taxon>Actinomycetota</taxon>
        <taxon>Actinomycetes</taxon>
        <taxon>Micrococcales</taxon>
        <taxon>Microbacteriaceae</taxon>
        <taxon>Orlajensenia</taxon>
    </lineage>
</organism>
<keyword evidence="3" id="KW-1185">Reference proteome</keyword>
<feature type="compositionally biased region" description="Low complexity" evidence="1">
    <location>
        <begin position="257"/>
        <end position="279"/>
    </location>
</feature>
<reference evidence="2 3" key="1">
    <citation type="submission" date="2019-04" db="EMBL/GenBank/DDBJ databases">
        <authorList>
            <person name="Jiang L."/>
        </authorList>
    </citation>
    <scope>NUCLEOTIDE SEQUENCE [LARGE SCALE GENOMIC DNA]</scope>
    <source>
        <strain evidence="2 3">YIM 131861</strain>
    </source>
</reference>
<dbReference type="AlphaFoldDB" id="A0A4S4FTG7"/>
<dbReference type="EMBL" id="SSSN01000007">
    <property type="protein sequence ID" value="THG33953.1"/>
    <property type="molecule type" value="Genomic_DNA"/>
</dbReference>
<dbReference type="SUPFAM" id="SSF53474">
    <property type="entry name" value="alpha/beta-Hydrolases"/>
    <property type="match status" value="1"/>
</dbReference>